<comment type="caution">
    <text evidence="2">The sequence shown here is derived from an EMBL/GenBank/DDBJ whole genome shotgun (WGS) entry which is preliminary data.</text>
</comment>
<keyword evidence="3" id="KW-1185">Reference proteome</keyword>
<organism evidence="2 3">
    <name type="scientific">Araneus ventricosus</name>
    <name type="common">Orbweaver spider</name>
    <name type="synonym">Epeira ventricosa</name>
    <dbReference type="NCBI Taxonomy" id="182803"/>
    <lineage>
        <taxon>Eukaryota</taxon>
        <taxon>Metazoa</taxon>
        <taxon>Ecdysozoa</taxon>
        <taxon>Arthropoda</taxon>
        <taxon>Chelicerata</taxon>
        <taxon>Arachnida</taxon>
        <taxon>Araneae</taxon>
        <taxon>Araneomorphae</taxon>
        <taxon>Entelegynae</taxon>
        <taxon>Araneoidea</taxon>
        <taxon>Araneidae</taxon>
        <taxon>Araneus</taxon>
    </lineage>
</organism>
<protein>
    <submittedName>
        <fullName evidence="2">Uncharacterized protein</fullName>
    </submittedName>
</protein>
<dbReference type="EMBL" id="BGPR01157157">
    <property type="protein sequence ID" value="GBL81696.1"/>
    <property type="molecule type" value="Genomic_DNA"/>
</dbReference>
<feature type="non-terminal residue" evidence="2">
    <location>
        <position position="1"/>
    </location>
</feature>
<dbReference type="AlphaFoldDB" id="A0A4Y2APF8"/>
<evidence type="ECO:0000313" key="2">
    <source>
        <dbReference type="EMBL" id="GBL81802.1"/>
    </source>
</evidence>
<evidence type="ECO:0000313" key="3">
    <source>
        <dbReference type="Proteomes" id="UP000499080"/>
    </source>
</evidence>
<evidence type="ECO:0000313" key="1">
    <source>
        <dbReference type="EMBL" id="GBL81696.1"/>
    </source>
</evidence>
<proteinExistence type="predicted"/>
<accession>A0A4Y2APF8</accession>
<name>A0A4Y2APF8_ARAVE</name>
<gene>
    <name evidence="2" type="ORF">AVEN_130572_1</name>
    <name evidence="1" type="ORF">AVEN_241739_1</name>
</gene>
<sequence>CGAPLVTTYKWLLMMQRSELNEFFYSSEE</sequence>
<dbReference type="EMBL" id="BGPR01157180">
    <property type="protein sequence ID" value="GBL81802.1"/>
    <property type="molecule type" value="Genomic_DNA"/>
</dbReference>
<reference evidence="2 3" key="1">
    <citation type="journal article" date="2019" name="Sci. Rep.">
        <title>Orb-weaving spider Araneus ventricosus genome elucidates the spidroin gene catalogue.</title>
        <authorList>
            <person name="Kono N."/>
            <person name="Nakamura H."/>
            <person name="Ohtoshi R."/>
            <person name="Moran D.A.P."/>
            <person name="Shinohara A."/>
            <person name="Yoshida Y."/>
            <person name="Fujiwara M."/>
            <person name="Mori M."/>
            <person name="Tomita M."/>
            <person name="Arakawa K."/>
        </authorList>
    </citation>
    <scope>NUCLEOTIDE SEQUENCE [LARGE SCALE GENOMIC DNA]</scope>
</reference>
<dbReference type="Proteomes" id="UP000499080">
    <property type="component" value="Unassembled WGS sequence"/>
</dbReference>